<protein>
    <recommendedName>
        <fullName evidence="2">Cytochrome c domain-containing protein</fullName>
    </recommendedName>
</protein>
<accession>A0A1W1D830</accession>
<name>A0A1W1D830_9ZZZZ</name>
<dbReference type="AlphaFoldDB" id="A0A1W1D830"/>
<gene>
    <name evidence="1" type="ORF">MNB_SUP05-4-404</name>
</gene>
<evidence type="ECO:0000313" key="1">
    <source>
        <dbReference type="EMBL" id="SFV76744.1"/>
    </source>
</evidence>
<sequence length="115" mass="13037">MKAQIITTLTLALGLTITCNAVAFEIKGTHDQSCLNCHKDNGANYNHDNEFYESRSLAGTKLKNHADLKAQINRCSNFYDSAWFPEEEAEIVKYVNDEYYQFIMNAVVVQASNLH</sequence>
<dbReference type="EMBL" id="FPHR01000006">
    <property type="protein sequence ID" value="SFV76744.1"/>
    <property type="molecule type" value="Genomic_DNA"/>
</dbReference>
<reference evidence="1" key="1">
    <citation type="submission" date="2016-10" db="EMBL/GenBank/DDBJ databases">
        <authorList>
            <person name="de Groot N.N."/>
        </authorList>
    </citation>
    <scope>NUCLEOTIDE SEQUENCE</scope>
</reference>
<organism evidence="1">
    <name type="scientific">hydrothermal vent metagenome</name>
    <dbReference type="NCBI Taxonomy" id="652676"/>
    <lineage>
        <taxon>unclassified sequences</taxon>
        <taxon>metagenomes</taxon>
        <taxon>ecological metagenomes</taxon>
    </lineage>
</organism>
<evidence type="ECO:0008006" key="2">
    <source>
        <dbReference type="Google" id="ProtNLM"/>
    </source>
</evidence>
<proteinExistence type="predicted"/>